<dbReference type="RefSeq" id="WP_085472238.1">
    <property type="nucleotide sequence ID" value="NZ_FXAU01000002.1"/>
</dbReference>
<evidence type="ECO:0000256" key="3">
    <source>
        <dbReference type="ARBA" id="ARBA00023125"/>
    </source>
</evidence>
<dbReference type="SMART" id="SM00354">
    <property type="entry name" value="HTH_LACI"/>
    <property type="match status" value="1"/>
</dbReference>
<dbReference type="CDD" id="cd01392">
    <property type="entry name" value="HTH_LacI"/>
    <property type="match status" value="1"/>
</dbReference>
<reference evidence="6 7" key="1">
    <citation type="submission" date="2017-04" db="EMBL/GenBank/DDBJ databases">
        <authorList>
            <person name="Afonso C.L."/>
            <person name="Miller P.J."/>
            <person name="Scott M.A."/>
            <person name="Spackman E."/>
            <person name="Goraichik I."/>
            <person name="Dimitrov K.M."/>
            <person name="Suarez D.L."/>
            <person name="Swayne D.E."/>
        </authorList>
    </citation>
    <scope>NUCLEOTIDE SEQUENCE [LARGE SCALE GENOMIC DNA]</scope>
    <source>
        <strain evidence="6 7">DSM 22418</strain>
    </source>
</reference>
<evidence type="ECO:0000259" key="5">
    <source>
        <dbReference type="PROSITE" id="PS50932"/>
    </source>
</evidence>
<dbReference type="Pfam" id="PF13377">
    <property type="entry name" value="Peripla_BP_3"/>
    <property type="match status" value="1"/>
</dbReference>
<dbReference type="GO" id="GO:0000976">
    <property type="term" value="F:transcription cis-regulatory region binding"/>
    <property type="evidence" value="ECO:0007669"/>
    <property type="project" value="TreeGrafter"/>
</dbReference>
<feature type="domain" description="HTH lacI-type" evidence="5">
    <location>
        <begin position="4"/>
        <end position="58"/>
    </location>
</feature>
<keyword evidence="1" id="KW-0678">Repressor</keyword>
<dbReference type="InterPro" id="IPR046335">
    <property type="entry name" value="LacI/GalR-like_sensor"/>
</dbReference>
<evidence type="ECO:0000256" key="1">
    <source>
        <dbReference type="ARBA" id="ARBA00022491"/>
    </source>
</evidence>
<accession>A0A1X7J4V8</accession>
<dbReference type="OrthoDB" id="9803256at2"/>
<dbReference type="InterPro" id="IPR028082">
    <property type="entry name" value="Peripla_BP_I"/>
</dbReference>
<name>A0A1X7J4V8_9SPHI</name>
<proteinExistence type="predicted"/>
<evidence type="ECO:0000256" key="4">
    <source>
        <dbReference type="ARBA" id="ARBA00023163"/>
    </source>
</evidence>
<dbReference type="InterPro" id="IPR000843">
    <property type="entry name" value="HTH_LacI"/>
</dbReference>
<dbReference type="PANTHER" id="PTHR30146:SF148">
    <property type="entry name" value="HTH-TYPE TRANSCRIPTIONAL REPRESSOR PURR-RELATED"/>
    <property type="match status" value="1"/>
</dbReference>
<keyword evidence="7" id="KW-1185">Reference proteome</keyword>
<gene>
    <name evidence="6" type="ORF">SAMN05660862_1383</name>
</gene>
<dbReference type="STRING" id="561061.SAMN05660862_1383"/>
<sequence length="343" mass="37705">MAKVTLKSLAKGLNMSVSTVSKALNDSYEISEETKSKVKAYATAHNYQPNIIAQTLKTGKTNTIGVIIPKMSSPFESQIIEGIQEAATKENFRVVIMNSMENEAMEKSNISSMVAKGVDGILFCPIHEHSNINLVKQISENTPFVIFDRTNYAIDTHKIGVLNTEGTHAACQHLFDMGHRKVAILGGAHQGITADRVAGYKQAHKEADIPVQEEYIIYLNVKSVAELHEGLSRNIQKLRNLPEPPTAVVGISDTITTHSLGILSQLGIKVPQEIAVIGFANTDLAFSLNPSLSTIYQPAKDIGAISFAKVLDILNKKYRNQIEWEDIKLPTTIQLRESTKINL</sequence>
<evidence type="ECO:0000313" key="6">
    <source>
        <dbReference type="EMBL" id="SMG21907.1"/>
    </source>
</evidence>
<protein>
    <submittedName>
        <fullName evidence="6">LacI family transcriptional regulator</fullName>
    </submittedName>
</protein>
<organism evidence="6 7">
    <name type="scientific">Sphingobacterium psychroaquaticum</name>
    <dbReference type="NCBI Taxonomy" id="561061"/>
    <lineage>
        <taxon>Bacteria</taxon>
        <taxon>Pseudomonadati</taxon>
        <taxon>Bacteroidota</taxon>
        <taxon>Sphingobacteriia</taxon>
        <taxon>Sphingobacteriales</taxon>
        <taxon>Sphingobacteriaceae</taxon>
        <taxon>Sphingobacterium</taxon>
    </lineage>
</organism>
<keyword evidence="4" id="KW-0804">Transcription</keyword>
<evidence type="ECO:0000313" key="7">
    <source>
        <dbReference type="Proteomes" id="UP000192980"/>
    </source>
</evidence>
<dbReference type="CDD" id="cd06267">
    <property type="entry name" value="PBP1_LacI_sugar_binding-like"/>
    <property type="match status" value="1"/>
</dbReference>
<dbReference type="SUPFAM" id="SSF47413">
    <property type="entry name" value="lambda repressor-like DNA-binding domains"/>
    <property type="match status" value="1"/>
</dbReference>
<evidence type="ECO:0000256" key="2">
    <source>
        <dbReference type="ARBA" id="ARBA00023015"/>
    </source>
</evidence>
<dbReference type="Gene3D" id="3.40.50.2300">
    <property type="match status" value="2"/>
</dbReference>
<keyword evidence="3" id="KW-0238">DNA-binding</keyword>
<dbReference type="PANTHER" id="PTHR30146">
    <property type="entry name" value="LACI-RELATED TRANSCRIPTIONAL REPRESSOR"/>
    <property type="match status" value="1"/>
</dbReference>
<dbReference type="PROSITE" id="PS50932">
    <property type="entry name" value="HTH_LACI_2"/>
    <property type="match status" value="1"/>
</dbReference>
<keyword evidence="2" id="KW-0805">Transcription regulation</keyword>
<dbReference type="SUPFAM" id="SSF53822">
    <property type="entry name" value="Periplasmic binding protein-like I"/>
    <property type="match status" value="1"/>
</dbReference>
<dbReference type="Gene3D" id="1.10.260.40">
    <property type="entry name" value="lambda repressor-like DNA-binding domains"/>
    <property type="match status" value="1"/>
</dbReference>
<dbReference type="GO" id="GO:0003700">
    <property type="term" value="F:DNA-binding transcription factor activity"/>
    <property type="evidence" value="ECO:0007669"/>
    <property type="project" value="TreeGrafter"/>
</dbReference>
<dbReference type="InterPro" id="IPR010982">
    <property type="entry name" value="Lambda_DNA-bd_dom_sf"/>
</dbReference>
<dbReference type="EMBL" id="FXAU01000002">
    <property type="protein sequence ID" value="SMG21907.1"/>
    <property type="molecule type" value="Genomic_DNA"/>
</dbReference>
<dbReference type="Pfam" id="PF00356">
    <property type="entry name" value="LacI"/>
    <property type="match status" value="1"/>
</dbReference>
<dbReference type="Proteomes" id="UP000192980">
    <property type="component" value="Unassembled WGS sequence"/>
</dbReference>
<dbReference type="AlphaFoldDB" id="A0A1X7J4V8"/>